<accession>A0A2N9F6D1</accession>
<evidence type="ECO:0000256" key="1">
    <source>
        <dbReference type="SAM" id="MobiDB-lite"/>
    </source>
</evidence>
<reference evidence="2" key="1">
    <citation type="submission" date="2018-02" db="EMBL/GenBank/DDBJ databases">
        <authorList>
            <person name="Cohen D.B."/>
            <person name="Kent A.D."/>
        </authorList>
    </citation>
    <scope>NUCLEOTIDE SEQUENCE</scope>
</reference>
<feature type="compositionally biased region" description="Low complexity" evidence="1">
    <location>
        <begin position="39"/>
        <end position="51"/>
    </location>
</feature>
<evidence type="ECO:0000313" key="2">
    <source>
        <dbReference type="EMBL" id="SPC82723.1"/>
    </source>
</evidence>
<gene>
    <name evidence="2" type="ORF">FSB_LOCUS10605</name>
</gene>
<feature type="compositionally biased region" description="Polar residues" evidence="1">
    <location>
        <begin position="107"/>
        <end position="116"/>
    </location>
</feature>
<protein>
    <submittedName>
        <fullName evidence="2">Uncharacterized protein</fullName>
    </submittedName>
</protein>
<feature type="compositionally biased region" description="Basic and acidic residues" evidence="1">
    <location>
        <begin position="1"/>
        <end position="18"/>
    </location>
</feature>
<sequence>MLRIRLKGEISRNGKSLKESIAPASNCDSGRQVSEERSPSFSPSYFPAAESDSGSCVSNRTNPDFSPSITSVFPATNSETDCRSVFHGTPPKYPQSNSIPLSFPAAKSQTYSSENDEIFQNPSQATATHPYFTMSVSYNGPTPDFSLSIPLFFPPNMSETETGSSESNETPQPFSNSILSFFPPARSQTNSSENDEIIQNLP</sequence>
<proteinExistence type="predicted"/>
<name>A0A2N9F6D1_FAGSY</name>
<feature type="compositionally biased region" description="Low complexity" evidence="1">
    <location>
        <begin position="158"/>
        <end position="170"/>
    </location>
</feature>
<feature type="region of interest" description="Disordered" evidence="1">
    <location>
        <begin position="1"/>
        <end position="61"/>
    </location>
</feature>
<feature type="region of interest" description="Disordered" evidence="1">
    <location>
        <begin position="150"/>
        <end position="202"/>
    </location>
</feature>
<feature type="region of interest" description="Disordered" evidence="1">
    <location>
        <begin position="83"/>
        <end position="116"/>
    </location>
</feature>
<feature type="compositionally biased region" description="Polar residues" evidence="1">
    <location>
        <begin position="52"/>
        <end position="61"/>
    </location>
</feature>
<dbReference type="AlphaFoldDB" id="A0A2N9F6D1"/>
<organism evidence="2">
    <name type="scientific">Fagus sylvatica</name>
    <name type="common">Beechnut</name>
    <dbReference type="NCBI Taxonomy" id="28930"/>
    <lineage>
        <taxon>Eukaryota</taxon>
        <taxon>Viridiplantae</taxon>
        <taxon>Streptophyta</taxon>
        <taxon>Embryophyta</taxon>
        <taxon>Tracheophyta</taxon>
        <taxon>Spermatophyta</taxon>
        <taxon>Magnoliopsida</taxon>
        <taxon>eudicotyledons</taxon>
        <taxon>Gunneridae</taxon>
        <taxon>Pentapetalae</taxon>
        <taxon>rosids</taxon>
        <taxon>fabids</taxon>
        <taxon>Fagales</taxon>
        <taxon>Fagaceae</taxon>
        <taxon>Fagus</taxon>
    </lineage>
</organism>
<dbReference type="EMBL" id="OIVN01000595">
    <property type="protein sequence ID" value="SPC82723.1"/>
    <property type="molecule type" value="Genomic_DNA"/>
</dbReference>